<dbReference type="PROSITE" id="PS00012">
    <property type="entry name" value="PHOSPHOPANTETHEINE"/>
    <property type="match status" value="1"/>
</dbReference>
<dbReference type="SUPFAM" id="SSF47336">
    <property type="entry name" value="ACP-like"/>
    <property type="match status" value="1"/>
</dbReference>
<evidence type="ECO:0000259" key="9">
    <source>
        <dbReference type="SMART" id="SM00829"/>
    </source>
</evidence>
<dbReference type="InterPro" id="IPR057326">
    <property type="entry name" value="KR_dom"/>
</dbReference>
<dbReference type="Gene3D" id="3.90.180.10">
    <property type="entry name" value="Medium-chain alcohol dehydrogenases, catalytic domain"/>
    <property type="match status" value="1"/>
</dbReference>
<dbReference type="InterPro" id="IPR011032">
    <property type="entry name" value="GroES-like_sf"/>
</dbReference>
<dbReference type="PANTHER" id="PTHR43775">
    <property type="entry name" value="FATTY ACID SYNTHASE"/>
    <property type="match status" value="1"/>
</dbReference>
<sequence>MSRTAHAENEDLQMVTIDVQQNLNQKSQSRLLEILMQISRAFIQTDVPQEREYIINSSGVLIPRVIPSSTLNRQISGKSDITVEVKSFTDSRVPLRLIEQKKGILRDLVFVEEKSHCMILEEDSVEIEARAFGIPSESPQYSNSINEYAGIVTAIGSGVSNLQVGNRVVAFATPSYANRLRVHKRQVQLLPDRISFITAAALPVSFMTAHNAIFDIADIQRGQKVLIDGATSQIGRAALIMARHIGAEVIAAVSKMDDAVILTDFLKIPPSHLVPREGYICKRQIHKLFGTKGLDSVLVCSSSYVSNDIIEALKPFGTICHIRNNGSELKHHERNLSEHPPNATISTFNLDVLTETKPQKSARLLQQVMEMIDQGMSLDLQKVIAVSMNAFDGVFKLARQDDKSKYVLDVRNNSTVGVTRSNRTVLTLENDATYVVAGGLGDLGKRFLRLMAKAGAKHLVTLSRSGSSPVEHEIFEKELQGLGANCRLYSMRCDIADEASVKNTLSEIKAKGLPTIKGVVQSTVVLQDSTLDTMTVEIFNSVLEAKVKGTLNLQKTYAPENLTFFISLSSAVGIIGTSGQANYNAGNAVQDALSQFDKTSGCHYMSLNIGSIEGADAYINNDARVQSLRRQGLTPIRPTELLSFFEYSMSTDAREAQCHQAVIGFTPESVWKTTAANGAAHTPMFTHVPRPNVKSEAAVKRKSFRDITMETKDQDEILLFVSNAIREQLANLIAIDASEINLGSSIMEFGLDSLIAIELRNWIMREFEAPIQSKVASRSKLANDDETETSSSEEMLASTMPTSRSRFQGPPERFQKAILQPLPVPDLSETLRMFIESRKALCSPEEARETRQVVEDFQESGLELQQALQVNPSGQELRLEFYENNIHLERREPLQDHALFYLGHLTDDVPEHSQAERAAIITIAALSFKRRLETRVLEQNSLNDTPLCMETAQWIFHASQEPRKCAADLVRKYSTSNNIVVMRRGHLYQLTVAEQDGVPQLTALFTNLIESSKERVQPVSVLTTKGRDDWAELYSELREDGSNDTTIEAIESAAFVVCLDETAPVTSSDRCTAILLNDCHLTNRWLDKTVQFTVASNGVSGILCENTKLDGMSVKQLNEYITDEILGYSVSKLLEGQSIGTSTAREMAFDIPPNIAKCIEEQTAHNLAHYKRIGATRHHYPALNRSFLGSKRLRSKGTVLLSIQLATRLFYGFFEPVWETVTISKFAKGRIDWMQTLTPDITLWIEAAIRFMESGKGNVAELSSKVGQIAIGHAQALRQIADGHGYVEPLYSLLGVALAEGKELPPLFSSSAWRHCDRHATPKRAKTDNLGSGGYLRMQEGGFFMPSPNSVFVHYEVHHPDPLILVQGAEEDVAKFEDCLNRAIKTVRAIIEGA</sequence>
<evidence type="ECO:0000256" key="4">
    <source>
        <dbReference type="ARBA" id="ARBA00023268"/>
    </source>
</evidence>
<evidence type="ECO:0000256" key="1">
    <source>
        <dbReference type="ARBA" id="ARBA00022450"/>
    </source>
</evidence>
<dbReference type="Gene3D" id="1.10.275.20">
    <property type="entry name" value="Choline/Carnitine o-acyltransferase"/>
    <property type="match status" value="1"/>
</dbReference>
<accession>A0A5M9JF21</accession>
<feature type="domain" description="Enoyl reductase (ER)" evidence="9">
    <location>
        <begin position="103"/>
        <end position="408"/>
    </location>
</feature>
<dbReference type="InterPro" id="IPR042231">
    <property type="entry name" value="Cho/carn_acyl_trans_2"/>
</dbReference>
<dbReference type="GO" id="GO:0044550">
    <property type="term" value="P:secondary metabolite biosynthetic process"/>
    <property type="evidence" value="ECO:0007669"/>
    <property type="project" value="TreeGrafter"/>
</dbReference>
<dbReference type="GO" id="GO:0004312">
    <property type="term" value="F:fatty acid synthase activity"/>
    <property type="evidence" value="ECO:0007669"/>
    <property type="project" value="TreeGrafter"/>
</dbReference>
<dbReference type="InterPro" id="IPR006162">
    <property type="entry name" value="Ppantetheine_attach_site"/>
</dbReference>
<dbReference type="SUPFAM" id="SSF50129">
    <property type="entry name" value="GroES-like"/>
    <property type="match status" value="1"/>
</dbReference>
<dbReference type="Gene3D" id="3.30.559.70">
    <property type="entry name" value="Choline/Carnitine o-acyltransferase, domain 2"/>
    <property type="match status" value="1"/>
</dbReference>
<dbReference type="InterPro" id="IPR009081">
    <property type="entry name" value="PP-bd_ACP"/>
</dbReference>
<dbReference type="SUPFAM" id="SSF52777">
    <property type="entry name" value="CoA-dependent acyltransferases"/>
    <property type="match status" value="2"/>
</dbReference>
<dbReference type="SUPFAM" id="SSF51735">
    <property type="entry name" value="NAD(P)-binding Rossmann-fold domains"/>
    <property type="match status" value="2"/>
</dbReference>
<keyword evidence="11" id="KW-1185">Reference proteome</keyword>
<dbReference type="Pfam" id="PF08659">
    <property type="entry name" value="KR"/>
    <property type="match status" value="1"/>
</dbReference>
<dbReference type="Pfam" id="PF00755">
    <property type="entry name" value="Carn_acyltransf"/>
    <property type="match status" value="1"/>
</dbReference>
<dbReference type="EMBL" id="VICG01000011">
    <property type="protein sequence ID" value="KAA8567250.1"/>
    <property type="molecule type" value="Genomic_DNA"/>
</dbReference>
<dbReference type="InterPro" id="IPR023213">
    <property type="entry name" value="CAT-like_dom_sf"/>
</dbReference>
<dbReference type="InterPro" id="IPR039551">
    <property type="entry name" value="Cho/carn_acyl_trans"/>
</dbReference>
<name>A0A5M9JF21_MONFR</name>
<proteinExistence type="predicted"/>
<keyword evidence="3" id="KW-0808">Transferase</keyword>
<feature type="domain" description="Polyketide synthase-like phosphopantetheine-binding" evidence="8">
    <location>
        <begin position="722"/>
        <end position="779"/>
    </location>
</feature>
<dbReference type="Gene3D" id="3.40.50.720">
    <property type="entry name" value="NAD(P)-binding Rossmann-like Domain"/>
    <property type="match status" value="1"/>
</dbReference>
<comment type="caution">
    <text evidence="10">The sequence shown here is derived from an EMBL/GenBank/DDBJ whole genome shotgun (WGS) entry which is preliminary data.</text>
</comment>
<dbReference type="GO" id="GO:0016491">
    <property type="term" value="F:oxidoreductase activity"/>
    <property type="evidence" value="ECO:0007669"/>
    <property type="project" value="InterPro"/>
</dbReference>
<feature type="region of interest" description="Disordered" evidence="6">
    <location>
        <begin position="775"/>
        <end position="809"/>
    </location>
</feature>
<evidence type="ECO:0000259" key="7">
    <source>
        <dbReference type="SMART" id="SM00822"/>
    </source>
</evidence>
<evidence type="ECO:0000256" key="5">
    <source>
        <dbReference type="ARBA" id="ARBA00023315"/>
    </source>
</evidence>
<dbReference type="Gene3D" id="1.10.1200.10">
    <property type="entry name" value="ACP-like"/>
    <property type="match status" value="1"/>
</dbReference>
<dbReference type="Gene3D" id="3.30.559.10">
    <property type="entry name" value="Chloramphenicol acetyltransferase-like domain"/>
    <property type="match status" value="1"/>
</dbReference>
<evidence type="ECO:0000313" key="10">
    <source>
        <dbReference type="EMBL" id="KAA8567250.1"/>
    </source>
</evidence>
<dbReference type="SMART" id="SM00822">
    <property type="entry name" value="PKS_KR"/>
    <property type="match status" value="1"/>
</dbReference>
<protein>
    <recommendedName>
        <fullName evidence="12">Carrier domain-containing protein</fullName>
    </recommendedName>
</protein>
<keyword evidence="1" id="KW-0596">Phosphopantetheine</keyword>
<dbReference type="InterPro" id="IPR050091">
    <property type="entry name" value="PKS_NRPS_Biosynth_Enz"/>
</dbReference>
<dbReference type="InterPro" id="IPR036736">
    <property type="entry name" value="ACP-like_sf"/>
</dbReference>
<evidence type="ECO:0000259" key="8">
    <source>
        <dbReference type="SMART" id="SM00823"/>
    </source>
</evidence>
<dbReference type="GO" id="GO:0006633">
    <property type="term" value="P:fatty acid biosynthetic process"/>
    <property type="evidence" value="ECO:0007669"/>
    <property type="project" value="TreeGrafter"/>
</dbReference>
<dbReference type="VEuPathDB" id="FungiDB:MFRU_007g02960"/>
<dbReference type="InterPro" id="IPR042572">
    <property type="entry name" value="Carn_acyl_trans_N"/>
</dbReference>
<dbReference type="GO" id="GO:0031177">
    <property type="term" value="F:phosphopantetheine binding"/>
    <property type="evidence" value="ECO:0007669"/>
    <property type="project" value="InterPro"/>
</dbReference>
<dbReference type="InterPro" id="IPR013968">
    <property type="entry name" value="PKS_KR"/>
</dbReference>
<gene>
    <name evidence="10" type="ORF">EYC84_010287</name>
</gene>
<evidence type="ECO:0000256" key="2">
    <source>
        <dbReference type="ARBA" id="ARBA00022553"/>
    </source>
</evidence>
<dbReference type="SMART" id="SM00823">
    <property type="entry name" value="PKS_PP"/>
    <property type="match status" value="1"/>
</dbReference>
<evidence type="ECO:0008006" key="12">
    <source>
        <dbReference type="Google" id="ProtNLM"/>
    </source>
</evidence>
<dbReference type="CDD" id="cd05274">
    <property type="entry name" value="KR_FAS_SDR_x"/>
    <property type="match status" value="1"/>
</dbReference>
<dbReference type="InterPro" id="IPR036291">
    <property type="entry name" value="NAD(P)-bd_dom_sf"/>
</dbReference>
<dbReference type="PANTHER" id="PTHR43775:SF22">
    <property type="entry name" value="SYNTHASE, PUTATIVE (JCVI)-RELATED"/>
    <property type="match status" value="1"/>
</dbReference>
<evidence type="ECO:0000313" key="11">
    <source>
        <dbReference type="Proteomes" id="UP000322873"/>
    </source>
</evidence>
<dbReference type="Proteomes" id="UP000322873">
    <property type="component" value="Unassembled WGS sequence"/>
</dbReference>
<dbReference type="CDD" id="cd05195">
    <property type="entry name" value="enoyl_red"/>
    <property type="match status" value="1"/>
</dbReference>
<dbReference type="InterPro" id="IPR020843">
    <property type="entry name" value="ER"/>
</dbReference>
<dbReference type="SMART" id="SM00829">
    <property type="entry name" value="PKS_ER"/>
    <property type="match status" value="1"/>
</dbReference>
<feature type="domain" description="Ketoreductase" evidence="7">
    <location>
        <begin position="432"/>
        <end position="615"/>
    </location>
</feature>
<dbReference type="InterPro" id="IPR020806">
    <property type="entry name" value="PKS_PP-bd"/>
</dbReference>
<dbReference type="Pfam" id="PF23297">
    <property type="entry name" value="ACP_SdgA_C"/>
    <property type="match status" value="1"/>
</dbReference>
<reference evidence="10 11" key="1">
    <citation type="submission" date="2019-06" db="EMBL/GenBank/DDBJ databases">
        <title>Genome Sequence of the Brown Rot Fungal Pathogen Monilinia fructicola.</title>
        <authorList>
            <person name="De Miccolis Angelini R.M."/>
            <person name="Landi L."/>
            <person name="Abate D."/>
            <person name="Pollastro S."/>
            <person name="Romanazzi G."/>
            <person name="Faretra F."/>
        </authorList>
    </citation>
    <scope>NUCLEOTIDE SEQUENCE [LARGE SCALE GENOMIC DNA]</scope>
    <source>
        <strain evidence="10 11">Mfrc123</strain>
    </source>
</reference>
<keyword evidence="2" id="KW-0597">Phosphoprotein</keyword>
<keyword evidence="5" id="KW-0012">Acyltransferase</keyword>
<evidence type="ECO:0000256" key="3">
    <source>
        <dbReference type="ARBA" id="ARBA00022679"/>
    </source>
</evidence>
<organism evidence="10 11">
    <name type="scientific">Monilinia fructicola</name>
    <name type="common">Brown rot fungus</name>
    <name type="synonym">Ciboria fructicola</name>
    <dbReference type="NCBI Taxonomy" id="38448"/>
    <lineage>
        <taxon>Eukaryota</taxon>
        <taxon>Fungi</taxon>
        <taxon>Dikarya</taxon>
        <taxon>Ascomycota</taxon>
        <taxon>Pezizomycotina</taxon>
        <taxon>Leotiomycetes</taxon>
        <taxon>Helotiales</taxon>
        <taxon>Sclerotiniaceae</taxon>
        <taxon>Monilinia</taxon>
    </lineage>
</organism>
<keyword evidence="4" id="KW-0511">Multifunctional enzyme</keyword>
<evidence type="ECO:0000256" key="6">
    <source>
        <dbReference type="SAM" id="MobiDB-lite"/>
    </source>
</evidence>